<reference evidence="1 2" key="1">
    <citation type="submission" date="2019-05" db="EMBL/GenBank/DDBJ databases">
        <title>Another draft genome of Portunus trituberculatus and its Hox gene families provides insights of decapod evolution.</title>
        <authorList>
            <person name="Jeong J.-H."/>
            <person name="Song I."/>
            <person name="Kim S."/>
            <person name="Choi T."/>
            <person name="Kim D."/>
            <person name="Ryu S."/>
            <person name="Kim W."/>
        </authorList>
    </citation>
    <scope>NUCLEOTIDE SEQUENCE [LARGE SCALE GENOMIC DNA]</scope>
    <source>
        <tissue evidence="1">Muscle</tissue>
    </source>
</reference>
<keyword evidence="2" id="KW-1185">Reference proteome</keyword>
<sequence length="95" mass="9999">MGREEWGGGDLGRSDDTGDALVSPLTCFMAFLQRNVNAGGKGGGGPRYGGSTPKDRIYIITVCLAGPGWPCLAQGDHQASWCSACSNRAASLWHR</sequence>
<evidence type="ECO:0000313" key="1">
    <source>
        <dbReference type="EMBL" id="MPC93535.1"/>
    </source>
</evidence>
<dbReference type="AlphaFoldDB" id="A0A5B7JG30"/>
<accession>A0A5B7JG30</accession>
<comment type="caution">
    <text evidence="1">The sequence shown here is derived from an EMBL/GenBank/DDBJ whole genome shotgun (WGS) entry which is preliminary data.</text>
</comment>
<dbReference type="EMBL" id="VSRR010095180">
    <property type="protein sequence ID" value="MPC93535.1"/>
    <property type="molecule type" value="Genomic_DNA"/>
</dbReference>
<name>A0A5B7JG30_PORTR</name>
<protein>
    <submittedName>
        <fullName evidence="1">Uncharacterized protein</fullName>
    </submittedName>
</protein>
<dbReference type="Proteomes" id="UP000324222">
    <property type="component" value="Unassembled WGS sequence"/>
</dbReference>
<proteinExistence type="predicted"/>
<organism evidence="1 2">
    <name type="scientific">Portunus trituberculatus</name>
    <name type="common">Swimming crab</name>
    <name type="synonym">Neptunus trituberculatus</name>
    <dbReference type="NCBI Taxonomy" id="210409"/>
    <lineage>
        <taxon>Eukaryota</taxon>
        <taxon>Metazoa</taxon>
        <taxon>Ecdysozoa</taxon>
        <taxon>Arthropoda</taxon>
        <taxon>Crustacea</taxon>
        <taxon>Multicrustacea</taxon>
        <taxon>Malacostraca</taxon>
        <taxon>Eumalacostraca</taxon>
        <taxon>Eucarida</taxon>
        <taxon>Decapoda</taxon>
        <taxon>Pleocyemata</taxon>
        <taxon>Brachyura</taxon>
        <taxon>Eubrachyura</taxon>
        <taxon>Portunoidea</taxon>
        <taxon>Portunidae</taxon>
        <taxon>Portuninae</taxon>
        <taxon>Portunus</taxon>
    </lineage>
</organism>
<evidence type="ECO:0000313" key="2">
    <source>
        <dbReference type="Proteomes" id="UP000324222"/>
    </source>
</evidence>
<gene>
    <name evidence="1" type="ORF">E2C01_088668</name>
</gene>